<comment type="function">
    <text evidence="12">This protein is a positive regulator for the phosphate regulon. Transcription of this operon is positively regulated by PhoB and PhoR when phosphate is limited.</text>
</comment>
<dbReference type="InterPro" id="IPR039420">
    <property type="entry name" value="WalR-like"/>
</dbReference>
<comment type="subcellular location">
    <subcellularLocation>
        <location evidence="1">Cytoplasm</location>
    </subcellularLocation>
</comment>
<evidence type="ECO:0000256" key="5">
    <source>
        <dbReference type="ARBA" id="ARBA00022553"/>
    </source>
</evidence>
<keyword evidence="11" id="KW-0804">Transcription</keyword>
<dbReference type="Proteomes" id="UP000250079">
    <property type="component" value="Chromosome"/>
</dbReference>
<dbReference type="SUPFAM" id="SSF52172">
    <property type="entry name" value="CheY-like"/>
    <property type="match status" value="1"/>
</dbReference>
<dbReference type="PROSITE" id="PS51755">
    <property type="entry name" value="OMPR_PHOB"/>
    <property type="match status" value="1"/>
</dbReference>
<accession>A0A2Z2NT83</accession>
<protein>
    <recommendedName>
        <fullName evidence="2">Phosphate regulon transcriptional regulatory protein PhoB</fullName>
    </recommendedName>
</protein>
<dbReference type="InterPro" id="IPR011879">
    <property type="entry name" value="Sig_transdc_resp-reg_PhoB"/>
</dbReference>
<name>A0A2Z2NT83_9GAMM</name>
<keyword evidence="8" id="KW-0805">Transcription regulation</keyword>
<keyword evidence="10" id="KW-0010">Activator</keyword>
<evidence type="ECO:0000256" key="2">
    <source>
        <dbReference type="ARBA" id="ARBA00013332"/>
    </source>
</evidence>
<keyword evidence="5 13" id="KW-0597">Phosphoprotein</keyword>
<dbReference type="GO" id="GO:0000976">
    <property type="term" value="F:transcription cis-regulatory region binding"/>
    <property type="evidence" value="ECO:0007669"/>
    <property type="project" value="TreeGrafter"/>
</dbReference>
<keyword evidence="18" id="KW-1185">Reference proteome</keyword>
<evidence type="ECO:0000256" key="6">
    <source>
        <dbReference type="ARBA" id="ARBA00022592"/>
    </source>
</evidence>
<dbReference type="SUPFAM" id="SSF46894">
    <property type="entry name" value="C-terminal effector domain of the bipartite response regulators"/>
    <property type="match status" value="1"/>
</dbReference>
<keyword evidence="9 14" id="KW-0238">DNA-binding</keyword>
<dbReference type="PANTHER" id="PTHR48111">
    <property type="entry name" value="REGULATOR OF RPOS"/>
    <property type="match status" value="1"/>
</dbReference>
<sequence>MQNQIARYHFMNSTLPTKNPDMPAHILIVEDEAAIRDMLRFALERHGHEVHSSGSVSEARQLMAAQNMDLAIVDWMLPGGSGLEFVRSLRKDQLHSNLPVIMLTARTEEHDITAGLDAGADDYVTKPFSPRELHSRIKALLRRSHDFTGDTALVHGPLSLDVAAHRLTANGEEVALGHTEFKLLSFLMKNPDRVYSRTQLLDHVWGPGTFIEERTVDVHILRLRKSLKPHAADSMLDTVRGAGYRFTHL</sequence>
<dbReference type="Pfam" id="PF00486">
    <property type="entry name" value="Trans_reg_C"/>
    <property type="match status" value="1"/>
</dbReference>
<dbReference type="InterPro" id="IPR011006">
    <property type="entry name" value="CheY-like_superfamily"/>
</dbReference>
<evidence type="ECO:0000313" key="17">
    <source>
        <dbReference type="EMBL" id="ASJ74483.1"/>
    </source>
</evidence>
<dbReference type="Gene3D" id="6.10.250.690">
    <property type="match status" value="1"/>
</dbReference>
<dbReference type="InterPro" id="IPR001867">
    <property type="entry name" value="OmpR/PhoB-type_DNA-bd"/>
</dbReference>
<evidence type="ECO:0000256" key="9">
    <source>
        <dbReference type="ARBA" id="ARBA00023125"/>
    </source>
</evidence>
<keyword evidence="7" id="KW-0902">Two-component regulatory system</keyword>
<dbReference type="FunFam" id="3.40.50.2300:FF:000001">
    <property type="entry name" value="DNA-binding response regulator PhoB"/>
    <property type="match status" value="1"/>
</dbReference>
<evidence type="ECO:0000256" key="11">
    <source>
        <dbReference type="ARBA" id="ARBA00023163"/>
    </source>
</evidence>
<dbReference type="GO" id="GO:0006817">
    <property type="term" value="P:phosphate ion transport"/>
    <property type="evidence" value="ECO:0007669"/>
    <property type="project" value="UniProtKB-KW"/>
</dbReference>
<feature type="domain" description="OmpR/PhoB-type" evidence="16">
    <location>
        <begin position="150"/>
        <end position="248"/>
    </location>
</feature>
<dbReference type="Gene3D" id="3.40.50.2300">
    <property type="match status" value="1"/>
</dbReference>
<evidence type="ECO:0000256" key="14">
    <source>
        <dbReference type="PROSITE-ProRule" id="PRU01091"/>
    </source>
</evidence>
<evidence type="ECO:0000256" key="7">
    <source>
        <dbReference type="ARBA" id="ARBA00023012"/>
    </source>
</evidence>
<proteinExistence type="predicted"/>
<dbReference type="CDD" id="cd00383">
    <property type="entry name" value="trans_reg_C"/>
    <property type="match status" value="1"/>
</dbReference>
<evidence type="ECO:0000256" key="1">
    <source>
        <dbReference type="ARBA" id="ARBA00004496"/>
    </source>
</evidence>
<dbReference type="PROSITE" id="PS50110">
    <property type="entry name" value="RESPONSE_REGULATORY"/>
    <property type="match status" value="1"/>
</dbReference>
<dbReference type="InterPro" id="IPR016032">
    <property type="entry name" value="Sig_transdc_resp-reg_C-effctor"/>
</dbReference>
<dbReference type="GO" id="GO:0006355">
    <property type="term" value="P:regulation of DNA-templated transcription"/>
    <property type="evidence" value="ECO:0007669"/>
    <property type="project" value="InterPro"/>
</dbReference>
<evidence type="ECO:0000256" key="12">
    <source>
        <dbReference type="ARBA" id="ARBA00024735"/>
    </source>
</evidence>
<evidence type="ECO:0000313" key="18">
    <source>
        <dbReference type="Proteomes" id="UP000250079"/>
    </source>
</evidence>
<dbReference type="KEGG" id="gai:IMCC3135_22060"/>
<dbReference type="EMBL" id="CP018632">
    <property type="protein sequence ID" value="ASJ74483.1"/>
    <property type="molecule type" value="Genomic_DNA"/>
</dbReference>
<keyword evidence="4" id="KW-0963">Cytoplasm</keyword>
<evidence type="ECO:0000256" key="8">
    <source>
        <dbReference type="ARBA" id="ARBA00023015"/>
    </source>
</evidence>
<dbReference type="PANTHER" id="PTHR48111:SF40">
    <property type="entry name" value="PHOSPHATE REGULON TRANSCRIPTIONAL REGULATORY PROTEIN PHOB"/>
    <property type="match status" value="1"/>
</dbReference>
<feature type="modified residue" description="4-aspartylphosphate" evidence="13">
    <location>
        <position position="74"/>
    </location>
</feature>
<evidence type="ECO:0000259" key="15">
    <source>
        <dbReference type="PROSITE" id="PS50110"/>
    </source>
</evidence>
<dbReference type="CDD" id="cd17618">
    <property type="entry name" value="REC_OmpR_PhoB"/>
    <property type="match status" value="1"/>
</dbReference>
<evidence type="ECO:0000256" key="10">
    <source>
        <dbReference type="ARBA" id="ARBA00023159"/>
    </source>
</evidence>
<feature type="domain" description="Response regulatory" evidence="15">
    <location>
        <begin position="25"/>
        <end position="141"/>
    </location>
</feature>
<evidence type="ECO:0000256" key="4">
    <source>
        <dbReference type="ARBA" id="ARBA00022490"/>
    </source>
</evidence>
<evidence type="ECO:0000259" key="16">
    <source>
        <dbReference type="PROSITE" id="PS51755"/>
    </source>
</evidence>
<dbReference type="Pfam" id="PF00072">
    <property type="entry name" value="Response_reg"/>
    <property type="match status" value="1"/>
</dbReference>
<dbReference type="Gene3D" id="1.10.10.10">
    <property type="entry name" value="Winged helix-like DNA-binding domain superfamily/Winged helix DNA-binding domain"/>
    <property type="match status" value="1"/>
</dbReference>
<dbReference type="NCBIfam" id="TIGR02154">
    <property type="entry name" value="PhoB"/>
    <property type="match status" value="1"/>
</dbReference>
<dbReference type="AlphaFoldDB" id="A0A2Z2NT83"/>
<dbReference type="SMART" id="SM00862">
    <property type="entry name" value="Trans_reg_C"/>
    <property type="match status" value="1"/>
</dbReference>
<evidence type="ECO:0000256" key="13">
    <source>
        <dbReference type="PROSITE-ProRule" id="PRU00169"/>
    </source>
</evidence>
<keyword evidence="6" id="KW-0592">Phosphate transport</keyword>
<dbReference type="SMART" id="SM00448">
    <property type="entry name" value="REC"/>
    <property type="match status" value="1"/>
</dbReference>
<feature type="DNA-binding region" description="OmpR/PhoB-type" evidence="14">
    <location>
        <begin position="150"/>
        <end position="248"/>
    </location>
</feature>
<reference evidence="17 18" key="1">
    <citation type="submission" date="2016-12" db="EMBL/GenBank/DDBJ databases">
        <authorList>
            <person name="Song W.-J."/>
            <person name="Kurnit D.M."/>
        </authorList>
    </citation>
    <scope>NUCLEOTIDE SEQUENCE [LARGE SCALE GENOMIC DNA]</scope>
    <source>
        <strain evidence="17 18">IMCC3135</strain>
    </source>
</reference>
<evidence type="ECO:0000256" key="3">
    <source>
        <dbReference type="ARBA" id="ARBA00022448"/>
    </source>
</evidence>
<gene>
    <name evidence="17" type="primary">phoB_1</name>
    <name evidence="17" type="ORF">IMCC3135_22060</name>
</gene>
<dbReference type="GO" id="GO:0005829">
    <property type="term" value="C:cytosol"/>
    <property type="evidence" value="ECO:0007669"/>
    <property type="project" value="TreeGrafter"/>
</dbReference>
<keyword evidence="3" id="KW-0813">Transport</keyword>
<dbReference type="GO" id="GO:0000156">
    <property type="term" value="F:phosphorelay response regulator activity"/>
    <property type="evidence" value="ECO:0007669"/>
    <property type="project" value="InterPro"/>
</dbReference>
<dbReference type="GO" id="GO:0032993">
    <property type="term" value="C:protein-DNA complex"/>
    <property type="evidence" value="ECO:0007669"/>
    <property type="project" value="TreeGrafter"/>
</dbReference>
<dbReference type="InterPro" id="IPR001789">
    <property type="entry name" value="Sig_transdc_resp-reg_receiver"/>
</dbReference>
<dbReference type="InterPro" id="IPR036388">
    <property type="entry name" value="WH-like_DNA-bd_sf"/>
</dbReference>
<organism evidence="17 18">
    <name type="scientific">Granulosicoccus antarcticus IMCC3135</name>
    <dbReference type="NCBI Taxonomy" id="1192854"/>
    <lineage>
        <taxon>Bacteria</taxon>
        <taxon>Pseudomonadati</taxon>
        <taxon>Pseudomonadota</taxon>
        <taxon>Gammaproteobacteria</taxon>
        <taxon>Chromatiales</taxon>
        <taxon>Granulosicoccaceae</taxon>
        <taxon>Granulosicoccus</taxon>
    </lineage>
</organism>